<feature type="domain" description="MGA conserved" evidence="2">
    <location>
        <begin position="625"/>
        <end position="666"/>
    </location>
</feature>
<dbReference type="InterPro" id="IPR032060">
    <property type="entry name" value="MGA_dom"/>
</dbReference>
<feature type="compositionally biased region" description="Basic and acidic residues" evidence="1">
    <location>
        <begin position="717"/>
        <end position="730"/>
    </location>
</feature>
<feature type="compositionally biased region" description="Basic residues" evidence="1">
    <location>
        <begin position="683"/>
        <end position="694"/>
    </location>
</feature>
<feature type="compositionally biased region" description="Polar residues" evidence="1">
    <location>
        <begin position="516"/>
        <end position="528"/>
    </location>
</feature>
<comment type="caution">
    <text evidence="3">The sequence shown here is derived from an EMBL/GenBank/DDBJ whole genome shotgun (WGS) entry which is preliminary data.</text>
</comment>
<evidence type="ECO:0000313" key="4">
    <source>
        <dbReference type="Proteomes" id="UP000516260"/>
    </source>
</evidence>
<feature type="compositionally biased region" description="Basic and acidic residues" evidence="1">
    <location>
        <begin position="1361"/>
        <end position="1381"/>
    </location>
</feature>
<reference evidence="3 4" key="1">
    <citation type="submission" date="2019-04" db="EMBL/GenBank/DDBJ databases">
        <title>The sequence and de novo assembly of Takifugu bimaculatus genome using PacBio and Hi-C technologies.</title>
        <authorList>
            <person name="Xu P."/>
            <person name="Liu B."/>
            <person name="Zhou Z."/>
        </authorList>
    </citation>
    <scope>NUCLEOTIDE SEQUENCE [LARGE SCALE GENOMIC DNA]</scope>
    <source>
        <strain evidence="3">TB-2018</strain>
        <tissue evidence="3">Muscle</tissue>
    </source>
</reference>
<feature type="region of interest" description="Disordered" evidence="1">
    <location>
        <begin position="469"/>
        <end position="569"/>
    </location>
</feature>
<feature type="compositionally biased region" description="Basic and acidic residues" evidence="1">
    <location>
        <begin position="967"/>
        <end position="976"/>
    </location>
</feature>
<dbReference type="PANTHER" id="PTHR48125">
    <property type="entry name" value="LP07818P1"/>
    <property type="match status" value="1"/>
</dbReference>
<sequence>MMPLLPDPECSSFCFESFSPASSPEPLVSLACSQAVQLDSITFETKEDEEKGHSNSSVFKWHTVIPLHEHYVDTPFSYQPTAQTLSLAAPPLLPPQAPEPQTFVGATPPPEIALPFQENEEHSLPFPGELSPLQLPLSPTFSSLDGNGLSPTPSLTDLVHFFSNDDLGMGLDFSNSEPVAVSCPSPSAVEDHRQDRSQQEVANKRYKYKKSRRHKVLKNGVDVKNSTYTSMQPNLEEVEEQLFVSFTSKEALQLHLGEEKPPQPNASLNVQETSHIPENDTTLSLEEKISSFEKILLRDLKLMRHRQVIHPVLQEVGLKMNLLDPTLAIDLQYLGVHLPIPPPRTSLEPVVQELHPAHGACSAFVSRTGKTTDVTQIKGWREKFTPAEATSTPKPPTAEGSDSQKKNLSAFCSDMLDEYLENEGRLIDERASTFSQPVVDIAPPLAYELPTKSTSYVRTLHSVMQKQTGSATSELISGFIPPSKRPKLSLKETRNFRKEPAKQRGPKHNRPKPKPSSASLGQVESNIIDTHPAPAQPDPVLPEPPTLKRKKKHLKPNPTPQTGGAHGMTRALLRQKDLEDGVIWEGRHRTTVTEERASIALTSLFTLMGFVRENPTAPIQLACRRAPPCLNDFCRLGCVCSSLGYCSRISHCGRPACMLGCSCLKQKVVLLKNLDGSDSSPSHHSKKRKKKRRMKMAYVLKEADSVSQPADRVRTLWKKNDRDHDPDPVHIPKRHNMLKRAEQSSCARVRVFRGKKSRRTDEVAPNGLKSKQLQPKSRRQGDPEPETRTSASPTGKPPTPGFPDLQSVGTSPQPSSPGEPQVEPPEEPPPKPSKRLIILAECMWASDNDRNLVLKELCERMACDQLDKPFWIRQYFISPVLQTTEGSGTDCCIQYKIHISTPKPEPENSAASRETAQVVKAAADEQSVHFDDWQREIEPEEVEHLDEERHVAGDGVPEVEVGSASKCEGRAAVGRDAKKRGRGKDDQRRADMGLPFLTGISPAGFLSATRKQPGEGDHAIKVNGKLYPMAKVQLGKMGALHPANRLAAYLTGRVGSSNKRPPSLSSVLSQTLQFQSSDPAPQTIQASVENSGLTGNPPPGPKPSVKVTIPSTTTASQVITNLTQPLNQPNKASKMFMVPVLSSSGMVPMAPVPTPTSTSQKIVLYPVKSTTGVQYFRRPDGQLYRLLPMSQLRQLKLKQAGQTGALPPSHPVLVRQNVSKAPPLTSVITNLVTAASTVSSSANTFTTSSACSSSTRTSPTSSLLGPLPSLAALLSQKNECTFKTLPAASSSLPSIKSVTCALPLDPSRLAVEQKVTPPPPPTVKTPEDASGPALRSSTQQTGSELELACNPSDLDIICVNEDTRPDDTEARRAPQAGREESSSGDESTDSEGGDVGRDEATGPLRKNVRGRSCLSLLSPPAGRWTILSLASCLGF</sequence>
<feature type="compositionally biased region" description="Low complexity" evidence="1">
    <location>
        <begin position="811"/>
        <end position="821"/>
    </location>
</feature>
<accession>A0A4Z2BTZ6</accession>
<feature type="region of interest" description="Disordered" evidence="1">
    <location>
        <begin position="717"/>
        <end position="833"/>
    </location>
</feature>
<feature type="compositionally biased region" description="Pro residues" evidence="1">
    <location>
        <begin position="534"/>
        <end position="545"/>
    </location>
</feature>
<proteinExistence type="predicted"/>
<organism evidence="3 4">
    <name type="scientific">Takifugu bimaculatus</name>
    <dbReference type="NCBI Taxonomy" id="433685"/>
    <lineage>
        <taxon>Eukaryota</taxon>
        <taxon>Metazoa</taxon>
        <taxon>Chordata</taxon>
        <taxon>Craniata</taxon>
        <taxon>Vertebrata</taxon>
        <taxon>Euteleostomi</taxon>
        <taxon>Actinopterygii</taxon>
        <taxon>Neopterygii</taxon>
        <taxon>Teleostei</taxon>
        <taxon>Neoteleostei</taxon>
        <taxon>Acanthomorphata</taxon>
        <taxon>Eupercaria</taxon>
        <taxon>Tetraodontiformes</taxon>
        <taxon>Tetradontoidea</taxon>
        <taxon>Tetraodontidae</taxon>
        <taxon>Takifugu</taxon>
    </lineage>
</organism>
<evidence type="ECO:0000313" key="3">
    <source>
        <dbReference type="EMBL" id="TNM95704.1"/>
    </source>
</evidence>
<dbReference type="PANTHER" id="PTHR48125:SF10">
    <property type="entry name" value="OS12G0136300 PROTEIN"/>
    <property type="match status" value="1"/>
</dbReference>
<gene>
    <name evidence="3" type="ORF">fugu_016787</name>
</gene>
<feature type="compositionally biased region" description="Basic and acidic residues" evidence="1">
    <location>
        <begin position="189"/>
        <end position="198"/>
    </location>
</feature>
<feature type="region of interest" description="Disordered" evidence="1">
    <location>
        <begin position="383"/>
        <end position="405"/>
    </location>
</feature>
<protein>
    <recommendedName>
        <fullName evidence="2">MGA conserved domain-containing protein</fullName>
    </recommendedName>
</protein>
<feature type="region of interest" description="Disordered" evidence="1">
    <location>
        <begin position="962"/>
        <end position="995"/>
    </location>
</feature>
<feature type="region of interest" description="Disordered" evidence="1">
    <location>
        <begin position="675"/>
        <end position="694"/>
    </location>
</feature>
<dbReference type="Pfam" id="PF16059">
    <property type="entry name" value="MGA_dom"/>
    <property type="match status" value="1"/>
</dbReference>
<evidence type="ECO:0000259" key="2">
    <source>
        <dbReference type="Pfam" id="PF16059"/>
    </source>
</evidence>
<feature type="compositionally biased region" description="Basic residues" evidence="1">
    <location>
        <begin position="504"/>
        <end position="513"/>
    </location>
</feature>
<dbReference type="EMBL" id="SWLE01000010">
    <property type="protein sequence ID" value="TNM95704.1"/>
    <property type="molecule type" value="Genomic_DNA"/>
</dbReference>
<feature type="region of interest" description="Disordered" evidence="1">
    <location>
        <begin position="1312"/>
        <end position="1344"/>
    </location>
</feature>
<keyword evidence="4" id="KW-1185">Reference proteome</keyword>
<feature type="region of interest" description="Disordered" evidence="1">
    <location>
        <begin position="180"/>
        <end position="202"/>
    </location>
</feature>
<feature type="compositionally biased region" description="Basic and acidic residues" evidence="1">
    <location>
        <begin position="489"/>
        <end position="502"/>
    </location>
</feature>
<feature type="region of interest" description="Disordered" evidence="1">
    <location>
        <begin position="1088"/>
        <end position="1108"/>
    </location>
</feature>
<evidence type="ECO:0000256" key="1">
    <source>
        <dbReference type="SAM" id="MobiDB-lite"/>
    </source>
</evidence>
<name>A0A4Z2BTZ6_9TELE</name>
<dbReference type="Proteomes" id="UP000516260">
    <property type="component" value="Chromosome 18"/>
</dbReference>
<feature type="compositionally biased region" description="Acidic residues" evidence="1">
    <location>
        <begin position="1382"/>
        <end position="1392"/>
    </location>
</feature>
<feature type="region of interest" description="Disordered" evidence="1">
    <location>
        <begin position="1358"/>
        <end position="1407"/>
    </location>
</feature>